<protein>
    <submittedName>
        <fullName evidence="2">Heterokaryon incompatibility protein-domain-containing protein</fullName>
    </submittedName>
</protein>
<dbReference type="Proteomes" id="UP000758603">
    <property type="component" value="Unassembled WGS sequence"/>
</dbReference>
<dbReference type="GeneID" id="70132760"/>
<dbReference type="InterPro" id="IPR010730">
    <property type="entry name" value="HET"/>
</dbReference>
<dbReference type="RefSeq" id="XP_045953306.1">
    <property type="nucleotide sequence ID" value="XM_046103869.1"/>
</dbReference>
<reference evidence="2" key="1">
    <citation type="journal article" date="2021" name="Nat. Commun.">
        <title>Genetic determinants of endophytism in the Arabidopsis root mycobiome.</title>
        <authorList>
            <person name="Mesny F."/>
            <person name="Miyauchi S."/>
            <person name="Thiergart T."/>
            <person name="Pickel B."/>
            <person name="Atanasova L."/>
            <person name="Karlsson M."/>
            <person name="Huettel B."/>
            <person name="Barry K.W."/>
            <person name="Haridas S."/>
            <person name="Chen C."/>
            <person name="Bauer D."/>
            <person name="Andreopoulos W."/>
            <person name="Pangilinan J."/>
            <person name="LaButti K."/>
            <person name="Riley R."/>
            <person name="Lipzen A."/>
            <person name="Clum A."/>
            <person name="Drula E."/>
            <person name="Henrissat B."/>
            <person name="Kohler A."/>
            <person name="Grigoriev I.V."/>
            <person name="Martin F.M."/>
            <person name="Hacquard S."/>
        </authorList>
    </citation>
    <scope>NUCLEOTIDE SEQUENCE</scope>
    <source>
        <strain evidence="2">MPI-SDFR-AT-0073</strain>
    </source>
</reference>
<feature type="domain" description="Heterokaryon incompatibility" evidence="1">
    <location>
        <begin position="191"/>
        <end position="337"/>
    </location>
</feature>
<dbReference type="PANTHER" id="PTHR33112">
    <property type="entry name" value="DOMAIN PROTEIN, PUTATIVE-RELATED"/>
    <property type="match status" value="1"/>
</dbReference>
<dbReference type="OrthoDB" id="2975793at2759"/>
<gene>
    <name evidence="2" type="ORF">BKA67DRAFT_580590</name>
</gene>
<name>A0A9P8UD54_9PEZI</name>
<dbReference type="AlphaFoldDB" id="A0A9P8UD54"/>
<evidence type="ECO:0000259" key="1">
    <source>
        <dbReference type="Pfam" id="PF06985"/>
    </source>
</evidence>
<dbReference type="EMBL" id="JAGPXC010000009">
    <property type="protein sequence ID" value="KAH6646792.1"/>
    <property type="molecule type" value="Genomic_DNA"/>
</dbReference>
<evidence type="ECO:0000313" key="2">
    <source>
        <dbReference type="EMBL" id="KAH6646792.1"/>
    </source>
</evidence>
<accession>A0A9P8UD54</accession>
<keyword evidence="3" id="KW-1185">Reference proteome</keyword>
<dbReference type="Pfam" id="PF06985">
    <property type="entry name" value="HET"/>
    <property type="match status" value="1"/>
</dbReference>
<evidence type="ECO:0000313" key="3">
    <source>
        <dbReference type="Proteomes" id="UP000758603"/>
    </source>
</evidence>
<comment type="caution">
    <text evidence="2">The sequence shown here is derived from an EMBL/GenBank/DDBJ whole genome shotgun (WGS) entry which is preliminary data.</text>
</comment>
<proteinExistence type="predicted"/>
<organism evidence="2 3">
    <name type="scientific">Truncatella angustata</name>
    <dbReference type="NCBI Taxonomy" id="152316"/>
    <lineage>
        <taxon>Eukaryota</taxon>
        <taxon>Fungi</taxon>
        <taxon>Dikarya</taxon>
        <taxon>Ascomycota</taxon>
        <taxon>Pezizomycotina</taxon>
        <taxon>Sordariomycetes</taxon>
        <taxon>Xylariomycetidae</taxon>
        <taxon>Amphisphaeriales</taxon>
        <taxon>Sporocadaceae</taxon>
        <taxon>Truncatella</taxon>
    </lineage>
</organism>
<dbReference type="PANTHER" id="PTHR33112:SF12">
    <property type="entry name" value="HETEROKARYON INCOMPATIBILITY DOMAIN-CONTAINING PROTEIN"/>
    <property type="match status" value="1"/>
</dbReference>
<sequence length="718" mass="81996">METHSKLCDTCQHVKLEDYLYQAKYPGTVELGRFQDVAKKSDCPLCRLVIQALNIYSRQYWKAGVYPVEVCYLGWHVEKSNQPVLDVWFNSTSETLPDGMWGHSTTLGQIIPLYQPLAHTASEAGVIGRTQLVGEKIDISRLRGWMNSCASFHGPNCNPPKLHITERPDLRLLLVDVRRMRLAECDWGSRYVALSYVWGSSKSLVCTKTNIHHLQKDGSLRKLRGELPRAINDAIDLTDAVGEAYLWVDALCIIQDDNSSKDVYISRMNQIYGNAYVTLVTLNGLSDDSALPGVTHSRILVQSPVEINGLHLVPRLPELSFVEQFSAWSRRAWTFQEGILSRRCLYFAEHQVFWQCRTAYQAEDNADDHDQDVSDFGRGRRVNALDRESGNDRRMQFNIFESLVKQYSPRDVTFSADALNAFAGILSAMTESFGWKFAYALPESLFDLALLWRPMFSATMRPRWSSGQSEESFCTSPTWCWTSWRGDIFWSPWRLQSFAGQEVTLKTEIVSFWVQDSGGLRQIRRGRALDSDAEITGYTAGEQITPESALVFEAKTINIEAYSISEPRIDQCALWNGDKAGINLSDYFRNNMSHSSWIYDSSGQHCGTLDAFKLDAEITPCKNYPRYDLVLLSRSGQGEVTQAAIEHFQDRLPPEYPFNVEYYEEIFDTRHYSYKTDWALNIMLVRWKNNLAERVAIGQMHVDSWNEALQESSLITLV</sequence>